<accession>A0ACB8GQ44</accession>
<dbReference type="Proteomes" id="UP000664032">
    <property type="component" value="Unassembled WGS sequence"/>
</dbReference>
<keyword evidence="2" id="KW-1185">Reference proteome</keyword>
<organism evidence="1 2">
    <name type="scientific">Psilocybe cubensis</name>
    <name type="common">Psychedelic mushroom</name>
    <name type="synonym">Stropharia cubensis</name>
    <dbReference type="NCBI Taxonomy" id="181762"/>
    <lineage>
        <taxon>Eukaryota</taxon>
        <taxon>Fungi</taxon>
        <taxon>Dikarya</taxon>
        <taxon>Basidiomycota</taxon>
        <taxon>Agaricomycotina</taxon>
        <taxon>Agaricomycetes</taxon>
        <taxon>Agaricomycetidae</taxon>
        <taxon>Agaricales</taxon>
        <taxon>Agaricineae</taxon>
        <taxon>Strophariaceae</taxon>
        <taxon>Psilocybe</taxon>
    </lineage>
</organism>
<evidence type="ECO:0000313" key="1">
    <source>
        <dbReference type="EMBL" id="KAH9477125.1"/>
    </source>
</evidence>
<evidence type="ECO:0000313" key="2">
    <source>
        <dbReference type="Proteomes" id="UP000664032"/>
    </source>
</evidence>
<dbReference type="EMBL" id="JAFIQS020000010">
    <property type="protein sequence ID" value="KAH9477125.1"/>
    <property type="molecule type" value="Genomic_DNA"/>
</dbReference>
<protein>
    <submittedName>
        <fullName evidence="1">Sesquiterpene synthase Agr8</fullName>
    </submittedName>
</protein>
<reference evidence="1" key="1">
    <citation type="submission" date="2021-10" db="EMBL/GenBank/DDBJ databases">
        <title>Psilocybe cubensis genome.</title>
        <authorList>
            <person name="Mckernan K.J."/>
            <person name="Crawford S."/>
            <person name="Trippe A."/>
            <person name="Kane L.T."/>
            <person name="Mclaughlin S."/>
        </authorList>
    </citation>
    <scope>NUCLEOTIDE SEQUENCE</scope>
    <source>
        <strain evidence="1">MGC-MH-2018</strain>
    </source>
</reference>
<name>A0ACB8GQ44_PSICU</name>
<sequence>MSSSGNSESTQYRLPDLLRNWPWTRHLSPHYARAKKESSAWVASFRPFKSKGQKAFDACDLNFVRAGCDLMNFYFVYDEYTDIADASVANELATIVIENMTEDSLDQDVPSSSSTHILGQMTRQFWKRASTLAKPGSPCFAHFIATSERYLRAVSLEAEDRAMHRVRSFDDYFILRRDTCGARPTLALIEFGLDLPEEVTSDPVIQALTQDAVDLIILVNDMHSYIREISCGLADHNVLTPIMRDYNLDLQSALNWMDTYTSRVIERFLSNQARMPSWGPDIDARVRMYIDGLGQWVRGNDDWSCEGKRYHGSDGLVIRDTRMVTICPRKANYIQEDESTDMGATTAPGSKSKKLGGTSSRTKLDRIRMEIQSWWYINLVQGLLFKNMARKFLAWKI</sequence>
<proteinExistence type="predicted"/>
<comment type="caution">
    <text evidence="1">The sequence shown here is derived from an EMBL/GenBank/DDBJ whole genome shotgun (WGS) entry which is preliminary data.</text>
</comment>
<gene>
    <name evidence="1" type="ORF">JR316_0011041</name>
</gene>